<reference evidence="2 3" key="1">
    <citation type="journal article" date="2017" name="Genome Med.">
        <title>A novel Ruminococcus gnavus clade enriched in inflammatory bowel disease patients.</title>
        <authorList>
            <person name="Hall A.B."/>
            <person name="Yassour M."/>
            <person name="Sauk J."/>
            <person name="Garner A."/>
            <person name="Jiang X."/>
            <person name="Arthur T."/>
            <person name="Lagoudas G.K."/>
            <person name="Vatanen T."/>
            <person name="Fornelos N."/>
            <person name="Wilson R."/>
            <person name="Bertha M."/>
            <person name="Cohen M."/>
            <person name="Garber J."/>
            <person name="Khalili H."/>
            <person name="Gevers D."/>
            <person name="Ananthakrishnan A.N."/>
            <person name="Kugathasan S."/>
            <person name="Lander E.S."/>
            <person name="Blainey P."/>
            <person name="Vlamakis H."/>
            <person name="Xavier R.J."/>
            <person name="Huttenhower C."/>
        </authorList>
    </citation>
    <scope>NUCLEOTIDE SEQUENCE [LARGE SCALE GENOMIC DNA]</scope>
    <source>
        <strain evidence="2 3">RJX1118</strain>
    </source>
</reference>
<evidence type="ECO:0000256" key="1">
    <source>
        <dbReference type="SAM" id="MobiDB-lite"/>
    </source>
</evidence>
<feature type="compositionally biased region" description="Basic and acidic residues" evidence="1">
    <location>
        <begin position="52"/>
        <end position="62"/>
    </location>
</feature>
<evidence type="ECO:0000313" key="3">
    <source>
        <dbReference type="Proteomes" id="UP000234849"/>
    </source>
</evidence>
<evidence type="ECO:0000313" key="2">
    <source>
        <dbReference type="EMBL" id="PLT56225.1"/>
    </source>
</evidence>
<organism evidence="2 3">
    <name type="scientific">Mediterraneibacter gnavus</name>
    <name type="common">Ruminococcus gnavus</name>
    <dbReference type="NCBI Taxonomy" id="33038"/>
    <lineage>
        <taxon>Bacteria</taxon>
        <taxon>Bacillati</taxon>
        <taxon>Bacillota</taxon>
        <taxon>Clostridia</taxon>
        <taxon>Lachnospirales</taxon>
        <taxon>Lachnospiraceae</taxon>
        <taxon>Mediterraneibacter</taxon>
    </lineage>
</organism>
<name>A0A2N5NJL8_MEDGN</name>
<accession>A0A2N5NJL8</accession>
<dbReference type="EMBL" id="NIHM01000006">
    <property type="protein sequence ID" value="PLT56225.1"/>
    <property type="molecule type" value="Genomic_DNA"/>
</dbReference>
<gene>
    <name evidence="2" type="ORF">CDL18_06015</name>
</gene>
<sequence length="107" mass="12487">MTADINFDGLICGQVVCKNLQHFFKGQHLFSLLCFYSISYYPVWTGKRQGYRQKEKAEEGAAKKRRSSLRKWSVYPCYESLESWVRISFTPSHNCSCRWDISSRSAS</sequence>
<comment type="caution">
    <text evidence="2">The sequence shown here is derived from an EMBL/GenBank/DDBJ whole genome shotgun (WGS) entry which is preliminary data.</text>
</comment>
<protein>
    <submittedName>
        <fullName evidence="2">Uncharacterized protein</fullName>
    </submittedName>
</protein>
<feature type="region of interest" description="Disordered" evidence="1">
    <location>
        <begin position="50"/>
        <end position="69"/>
    </location>
</feature>
<dbReference type="AlphaFoldDB" id="A0A2N5NJL8"/>
<dbReference type="Proteomes" id="UP000234849">
    <property type="component" value="Unassembled WGS sequence"/>
</dbReference>
<proteinExistence type="predicted"/>